<evidence type="ECO:0000313" key="10">
    <source>
        <dbReference type="Proteomes" id="UP000886523"/>
    </source>
</evidence>
<dbReference type="InterPro" id="IPR002553">
    <property type="entry name" value="Clathrin/coatomer_adapt-like_N"/>
</dbReference>
<proteinExistence type="inferred from homology"/>
<evidence type="ECO:0000256" key="6">
    <source>
        <dbReference type="PIRNR" id="PIRNR002291"/>
    </source>
</evidence>
<evidence type="ECO:0000256" key="2">
    <source>
        <dbReference type="ARBA" id="ARBA00006613"/>
    </source>
</evidence>
<accession>A0A9P6E0W3</accession>
<reference evidence="9" key="1">
    <citation type="journal article" date="2020" name="Nat. Commun.">
        <title>Large-scale genome sequencing of mycorrhizal fungi provides insights into the early evolution of symbiotic traits.</title>
        <authorList>
            <person name="Miyauchi S."/>
            <person name="Kiss E."/>
            <person name="Kuo A."/>
            <person name="Drula E."/>
            <person name="Kohler A."/>
            <person name="Sanchez-Garcia M."/>
            <person name="Morin E."/>
            <person name="Andreopoulos B."/>
            <person name="Barry K.W."/>
            <person name="Bonito G."/>
            <person name="Buee M."/>
            <person name="Carver A."/>
            <person name="Chen C."/>
            <person name="Cichocki N."/>
            <person name="Clum A."/>
            <person name="Culley D."/>
            <person name="Crous P.W."/>
            <person name="Fauchery L."/>
            <person name="Girlanda M."/>
            <person name="Hayes R.D."/>
            <person name="Keri Z."/>
            <person name="LaButti K."/>
            <person name="Lipzen A."/>
            <person name="Lombard V."/>
            <person name="Magnuson J."/>
            <person name="Maillard F."/>
            <person name="Murat C."/>
            <person name="Nolan M."/>
            <person name="Ohm R.A."/>
            <person name="Pangilinan J."/>
            <person name="Pereira M.F."/>
            <person name="Perotto S."/>
            <person name="Peter M."/>
            <person name="Pfister S."/>
            <person name="Riley R."/>
            <person name="Sitrit Y."/>
            <person name="Stielow J.B."/>
            <person name="Szollosi G."/>
            <person name="Zifcakova L."/>
            <person name="Stursova M."/>
            <person name="Spatafora J.W."/>
            <person name="Tedersoo L."/>
            <person name="Vaario L.M."/>
            <person name="Yamada A."/>
            <person name="Yan M."/>
            <person name="Wang P."/>
            <person name="Xu J."/>
            <person name="Bruns T."/>
            <person name="Baldrian P."/>
            <person name="Vilgalys R."/>
            <person name="Dunand C."/>
            <person name="Henrissat B."/>
            <person name="Grigoriev I.V."/>
            <person name="Hibbett D."/>
            <person name="Nagy L.G."/>
            <person name="Martin F.M."/>
        </authorList>
    </citation>
    <scope>NUCLEOTIDE SEQUENCE</scope>
    <source>
        <strain evidence="9">UP504</strain>
    </source>
</reference>
<dbReference type="PIRSF" id="PIRSF002291">
    <property type="entry name" value="AP_complex_beta"/>
    <property type="match status" value="1"/>
</dbReference>
<protein>
    <recommendedName>
        <fullName evidence="6">AP complex subunit beta</fullName>
    </recommendedName>
</protein>
<evidence type="ECO:0000256" key="1">
    <source>
        <dbReference type="ARBA" id="ARBA00004308"/>
    </source>
</evidence>
<dbReference type="GO" id="GO:0030117">
    <property type="term" value="C:membrane coat"/>
    <property type="evidence" value="ECO:0007669"/>
    <property type="project" value="InterPro"/>
</dbReference>
<gene>
    <name evidence="9" type="ORF">BS47DRAFT_1374578</name>
</gene>
<comment type="caution">
    <text evidence="9">The sequence shown here is derived from an EMBL/GenBank/DDBJ whole genome shotgun (WGS) entry which is preliminary data.</text>
</comment>
<dbReference type="Pfam" id="PF01602">
    <property type="entry name" value="Adaptin_N"/>
    <property type="match status" value="1"/>
</dbReference>
<organism evidence="9 10">
    <name type="scientific">Hydnum rufescens UP504</name>
    <dbReference type="NCBI Taxonomy" id="1448309"/>
    <lineage>
        <taxon>Eukaryota</taxon>
        <taxon>Fungi</taxon>
        <taxon>Dikarya</taxon>
        <taxon>Basidiomycota</taxon>
        <taxon>Agaricomycotina</taxon>
        <taxon>Agaricomycetes</taxon>
        <taxon>Cantharellales</taxon>
        <taxon>Hydnaceae</taxon>
        <taxon>Hydnum</taxon>
    </lineage>
</organism>
<dbReference type="Proteomes" id="UP000886523">
    <property type="component" value="Unassembled WGS sequence"/>
</dbReference>
<feature type="domain" description="Clathrin/coatomer adaptor adaptin-like N-terminal" evidence="8">
    <location>
        <begin position="18"/>
        <end position="534"/>
    </location>
</feature>
<keyword evidence="3 6" id="KW-0813">Transport</keyword>
<dbReference type="GO" id="GO:0016192">
    <property type="term" value="P:vesicle-mediated transport"/>
    <property type="evidence" value="ECO:0007669"/>
    <property type="project" value="InterPro"/>
</dbReference>
<evidence type="ECO:0000256" key="3">
    <source>
        <dbReference type="ARBA" id="ARBA00022448"/>
    </source>
</evidence>
<dbReference type="OrthoDB" id="10254310at2759"/>
<evidence type="ECO:0000256" key="5">
    <source>
        <dbReference type="ARBA" id="ARBA00023136"/>
    </source>
</evidence>
<evidence type="ECO:0000256" key="4">
    <source>
        <dbReference type="ARBA" id="ARBA00022927"/>
    </source>
</evidence>
<dbReference type="InterPro" id="IPR026739">
    <property type="entry name" value="AP_beta"/>
</dbReference>
<dbReference type="InterPro" id="IPR016342">
    <property type="entry name" value="AP_complex_bsu_1_2_4"/>
</dbReference>
<keyword evidence="10" id="KW-1185">Reference proteome</keyword>
<name>A0A9P6E0W3_9AGAM</name>
<dbReference type="InterPro" id="IPR011989">
    <property type="entry name" value="ARM-like"/>
</dbReference>
<feature type="compositionally biased region" description="Acidic residues" evidence="7">
    <location>
        <begin position="643"/>
        <end position="652"/>
    </location>
</feature>
<evidence type="ECO:0000259" key="8">
    <source>
        <dbReference type="Pfam" id="PF01602"/>
    </source>
</evidence>
<feature type="compositionally biased region" description="Low complexity" evidence="7">
    <location>
        <begin position="677"/>
        <end position="705"/>
    </location>
</feature>
<keyword evidence="4 6" id="KW-0653">Protein transport</keyword>
<sequence length="738" mass="82089">MASDAKFFTRGKIQELRKELEDAESTKDKKFVKRKTILKKIVANITMGNDMSQLFPDIIRCMPIQVLEIKKMVYLYLVSYGRNKPDQIQQAIPFFLTDCEDRNPLIRALAIRTMSYIPLPTILSALRDPLRHSLRDSDPYVRKTAAICVAKAWMHDSKLVDKEGFIGMLRDLLADPNPTVVANAVAALTEISDRSDDITLKLNVTVASKLLAALGECSEWGQVYILDSLMYFVPQTSQDAEVLAERISARLQHANSAVVLTSIKVLLYLMNYMNNDQLKESLCRRMGPPLVTLLSSGPEVQYVALRNILLIIQRRPTVLRNDVKVFFCKYNDPVYVKLAKLEIMYRLANPDNAKTVLAELQEYATELDIDFVRKSVRTIGRLAIKVTPSADICIHTLLQLLETKITYVVQEVVVVIRDIFRRYPNKYESIIPTLCEGMNDLTEPESKSAIVWVVGHYADRIDNAVELLEDLSYTFLEEAVEVQLSLLTAVVKLFIQKPEASKDLVSKILKLTTEEVDNPDLRDRGFMYWRLLSTNATAAKDIVLAEKPPISTETDRMDRGTLDQLLLHTGTLGSIYHKNPETFIRTARGKALSESPALNQKSRMALIRLPEESSYTPPVLPEYRPTGGVATQAEIIGGGQMGDDGDPPEQEESLLGGGGDGGEGEEAGLQSDGHEFLPLSSVPPAVPHPASGGAAPAAASYDPYAQLDGLFRSDAPQPLSANDAQRLGGQQHVDDLLF</sequence>
<comment type="function">
    <text evidence="6">Adaptins are components of the adaptor complexes which link clathrin to receptors in coated vesicles. Clathrin-associated protein complexes are believed to interact with the cytoplasmic tails of membrane proteins, leading to their selection and concentration.</text>
</comment>
<feature type="region of interest" description="Disordered" evidence="7">
    <location>
        <begin position="636"/>
        <end position="738"/>
    </location>
</feature>
<dbReference type="FunFam" id="1.25.10.10:FF:000044">
    <property type="entry name" value="AP complex subunit beta"/>
    <property type="match status" value="1"/>
</dbReference>
<dbReference type="GO" id="GO:0006886">
    <property type="term" value="P:intracellular protein transport"/>
    <property type="evidence" value="ECO:0007669"/>
    <property type="project" value="InterPro"/>
</dbReference>
<dbReference type="InterPro" id="IPR016024">
    <property type="entry name" value="ARM-type_fold"/>
</dbReference>
<dbReference type="PANTHER" id="PTHR11134">
    <property type="entry name" value="ADAPTOR COMPLEX SUBUNIT BETA FAMILY MEMBER"/>
    <property type="match status" value="1"/>
</dbReference>
<dbReference type="GO" id="GO:0012505">
    <property type="term" value="C:endomembrane system"/>
    <property type="evidence" value="ECO:0007669"/>
    <property type="project" value="UniProtKB-SubCell"/>
</dbReference>
<evidence type="ECO:0000313" key="9">
    <source>
        <dbReference type="EMBL" id="KAF9521122.1"/>
    </source>
</evidence>
<dbReference type="AlphaFoldDB" id="A0A9P6E0W3"/>
<keyword evidence="5 6" id="KW-0472">Membrane</keyword>
<dbReference type="EMBL" id="MU128909">
    <property type="protein sequence ID" value="KAF9521122.1"/>
    <property type="molecule type" value="Genomic_DNA"/>
</dbReference>
<comment type="similarity">
    <text evidence="2 6">Belongs to the adaptor complexes large subunit family.</text>
</comment>
<dbReference type="SUPFAM" id="SSF48371">
    <property type="entry name" value="ARM repeat"/>
    <property type="match status" value="1"/>
</dbReference>
<evidence type="ECO:0000256" key="7">
    <source>
        <dbReference type="SAM" id="MobiDB-lite"/>
    </source>
</evidence>
<dbReference type="Gene3D" id="1.25.10.10">
    <property type="entry name" value="Leucine-rich Repeat Variant"/>
    <property type="match status" value="1"/>
</dbReference>
<dbReference type="GO" id="GO:0030276">
    <property type="term" value="F:clathrin binding"/>
    <property type="evidence" value="ECO:0007669"/>
    <property type="project" value="InterPro"/>
</dbReference>
<comment type="subcellular location">
    <subcellularLocation>
        <location evidence="1">Endomembrane system</location>
    </subcellularLocation>
</comment>